<reference evidence="1 2" key="1">
    <citation type="journal article" date="2016" name="Nat. Commun.">
        <title>Thousands of microbial genomes shed light on interconnected biogeochemical processes in an aquifer system.</title>
        <authorList>
            <person name="Anantharaman K."/>
            <person name="Brown C.T."/>
            <person name="Hug L.A."/>
            <person name="Sharon I."/>
            <person name="Castelle C.J."/>
            <person name="Probst A.J."/>
            <person name="Thomas B.C."/>
            <person name="Singh A."/>
            <person name="Wilkins M.J."/>
            <person name="Karaoz U."/>
            <person name="Brodie E.L."/>
            <person name="Williams K.H."/>
            <person name="Hubbard S.S."/>
            <person name="Banfield J.F."/>
        </authorList>
    </citation>
    <scope>NUCLEOTIDE SEQUENCE [LARGE SCALE GENOMIC DNA]</scope>
</reference>
<dbReference type="Proteomes" id="UP000178911">
    <property type="component" value="Unassembled WGS sequence"/>
</dbReference>
<evidence type="ECO:0000313" key="1">
    <source>
        <dbReference type="EMBL" id="OGN23958.1"/>
    </source>
</evidence>
<sequence length="203" mass="23551">MKKGPFRFRPEVPNYEIKSLFNRLIGEYWGLVQEIRDIEKGRRGGSNDFERQRMLAFVNKEKHRAHLKLLEIGKKLGLDKNDVLIRILIREGSLKEYDLPEIPISIAEDGSSVDIFFGIDNTGLKDIYGVEDEEEEKRFQAEFETNARKAKDLAEKNGLLFFDHEEGLSTHDQTRSIGVTVPKERLEEIAGLMRNNTKYRPQL</sequence>
<dbReference type="EMBL" id="MGKJ01000014">
    <property type="protein sequence ID" value="OGN23958.1"/>
    <property type="molecule type" value="Genomic_DNA"/>
</dbReference>
<organism evidence="1 2">
    <name type="scientific">Candidatus Yanofskybacteria bacterium RIFCSPLOWO2_01_FULL_43_22</name>
    <dbReference type="NCBI Taxonomy" id="1802695"/>
    <lineage>
        <taxon>Bacteria</taxon>
        <taxon>Candidatus Yanofskyibacteriota</taxon>
    </lineage>
</organism>
<gene>
    <name evidence="1" type="ORF">A3A13_02650</name>
</gene>
<comment type="caution">
    <text evidence="1">The sequence shown here is derived from an EMBL/GenBank/DDBJ whole genome shotgun (WGS) entry which is preliminary data.</text>
</comment>
<accession>A0A1F8GGW2</accession>
<protein>
    <submittedName>
        <fullName evidence="1">Uncharacterized protein</fullName>
    </submittedName>
</protein>
<name>A0A1F8GGW2_9BACT</name>
<dbReference type="AlphaFoldDB" id="A0A1F8GGW2"/>
<proteinExistence type="predicted"/>
<evidence type="ECO:0000313" key="2">
    <source>
        <dbReference type="Proteomes" id="UP000178911"/>
    </source>
</evidence>